<feature type="compositionally biased region" description="Acidic residues" evidence="1">
    <location>
        <begin position="339"/>
        <end position="349"/>
    </location>
</feature>
<dbReference type="Pfam" id="PF10680">
    <property type="entry name" value="RRN9"/>
    <property type="match status" value="1"/>
</dbReference>
<feature type="compositionally biased region" description="Polar residues" evidence="1">
    <location>
        <begin position="238"/>
        <end position="248"/>
    </location>
</feature>
<keyword evidence="4" id="KW-1185">Reference proteome</keyword>
<feature type="compositionally biased region" description="Acidic residues" evidence="1">
    <location>
        <begin position="43"/>
        <end position="66"/>
    </location>
</feature>
<feature type="domain" description="Rrn9" evidence="2">
    <location>
        <begin position="95"/>
        <end position="178"/>
    </location>
</feature>
<feature type="compositionally biased region" description="Basic and acidic residues" evidence="1">
    <location>
        <begin position="600"/>
        <end position="613"/>
    </location>
</feature>
<dbReference type="OrthoDB" id="5412288at2759"/>
<dbReference type="AlphaFoldDB" id="A0A6A6T356"/>
<protein>
    <recommendedName>
        <fullName evidence="2">Rrn9 domain-containing protein</fullName>
    </recommendedName>
</protein>
<name>A0A6A6T356_9PLEO</name>
<evidence type="ECO:0000256" key="1">
    <source>
        <dbReference type="SAM" id="MobiDB-lite"/>
    </source>
</evidence>
<reference evidence="3" key="1">
    <citation type="journal article" date="2020" name="Stud. Mycol.">
        <title>101 Dothideomycetes genomes: a test case for predicting lifestyles and emergence of pathogens.</title>
        <authorList>
            <person name="Haridas S."/>
            <person name="Albert R."/>
            <person name="Binder M."/>
            <person name="Bloem J."/>
            <person name="Labutti K."/>
            <person name="Salamov A."/>
            <person name="Andreopoulos B."/>
            <person name="Baker S."/>
            <person name="Barry K."/>
            <person name="Bills G."/>
            <person name="Bluhm B."/>
            <person name="Cannon C."/>
            <person name="Castanera R."/>
            <person name="Culley D."/>
            <person name="Daum C."/>
            <person name="Ezra D."/>
            <person name="Gonzalez J."/>
            <person name="Henrissat B."/>
            <person name="Kuo A."/>
            <person name="Liang C."/>
            <person name="Lipzen A."/>
            <person name="Lutzoni F."/>
            <person name="Magnuson J."/>
            <person name="Mondo S."/>
            <person name="Nolan M."/>
            <person name="Ohm R."/>
            <person name="Pangilinan J."/>
            <person name="Park H.-J."/>
            <person name="Ramirez L."/>
            <person name="Alfaro M."/>
            <person name="Sun H."/>
            <person name="Tritt A."/>
            <person name="Yoshinaga Y."/>
            <person name="Zwiers L.-H."/>
            <person name="Turgeon B."/>
            <person name="Goodwin S."/>
            <person name="Spatafora J."/>
            <person name="Crous P."/>
            <person name="Grigoriev I."/>
        </authorList>
    </citation>
    <scope>NUCLEOTIDE SEQUENCE</scope>
    <source>
        <strain evidence="3">CBS 122681</strain>
    </source>
</reference>
<feature type="region of interest" description="Disordered" evidence="1">
    <location>
        <begin position="550"/>
        <end position="613"/>
    </location>
</feature>
<accession>A0A6A6T356</accession>
<dbReference type="InterPro" id="IPR019622">
    <property type="entry name" value="Rrn9_dom"/>
</dbReference>
<organism evidence="3 4">
    <name type="scientific">Lophiostoma macrostomum CBS 122681</name>
    <dbReference type="NCBI Taxonomy" id="1314788"/>
    <lineage>
        <taxon>Eukaryota</taxon>
        <taxon>Fungi</taxon>
        <taxon>Dikarya</taxon>
        <taxon>Ascomycota</taxon>
        <taxon>Pezizomycotina</taxon>
        <taxon>Dothideomycetes</taxon>
        <taxon>Pleosporomycetidae</taxon>
        <taxon>Pleosporales</taxon>
        <taxon>Lophiostomataceae</taxon>
        <taxon>Lophiostoma</taxon>
    </lineage>
</organism>
<evidence type="ECO:0000313" key="4">
    <source>
        <dbReference type="Proteomes" id="UP000799324"/>
    </source>
</evidence>
<feature type="compositionally biased region" description="Basic and acidic residues" evidence="1">
    <location>
        <begin position="228"/>
        <end position="237"/>
    </location>
</feature>
<gene>
    <name evidence="3" type="ORF">K491DRAFT_601480</name>
</gene>
<dbReference type="EMBL" id="MU004369">
    <property type="protein sequence ID" value="KAF2654122.1"/>
    <property type="molecule type" value="Genomic_DNA"/>
</dbReference>
<feature type="compositionally biased region" description="Low complexity" evidence="1">
    <location>
        <begin position="384"/>
        <end position="394"/>
    </location>
</feature>
<sequence>MSLFGGDSSRSLSPENDFPESSFINPSSHDAQNAQPVPHLTLDDDDNDDSINYQDEESPGYDDEDGQIARPNRFAGKASTWRSLTAVDRQVAAALDQAQSGDLAAHLYNAHALKRRVRLPVDELAKIKDRDIKDSWLKKDKDLRFTDVLGEIQTELIPNKRWTAWPLQPGDVPTSREAFGRRESDFEGEGYVCKVQDTRYLGDELREEMLAAFLRLAKESWLRREKDGHEECKETAQDRPQSPVNNGSIDAVMQDSRDTPSNPESAVQSGSEKKWAHIINSRRGARQAMPGNARPAFLADDDAARNVLLPSVNSLLFRLEDLAAAIRRTRLNHLREGADAETSESEPASDAESVLAKSRVRSRSRGGNSKRPSVSRTPSRDSSKVGAGKASSKVGDGDFDENASQHSSVDRSRQQSHRRTSTPLTDPSAPVRSLMDWSEVIGLASAVGWDEDVISRSAQRCASLFEEGMSFRAFNAGHAEKTVPKPVHYTSQTVHSLDGLDVQEDTARMRPYFQIGTLRCPHVGCHRHTKDCPTGYRLVEHIMRIHGYDPRMNDSDNEERTDGGVHIDGFLRPVTTKQGWLGGGRSKSTEGKPLRKRRRKEQERGDTSSNPDR</sequence>
<feature type="region of interest" description="Disordered" evidence="1">
    <location>
        <begin position="1"/>
        <end position="69"/>
    </location>
</feature>
<feature type="compositionally biased region" description="Polar residues" evidence="1">
    <location>
        <begin position="22"/>
        <end position="35"/>
    </location>
</feature>
<feature type="compositionally biased region" description="Polar residues" evidence="1">
    <location>
        <begin position="259"/>
        <end position="270"/>
    </location>
</feature>
<dbReference type="Proteomes" id="UP000799324">
    <property type="component" value="Unassembled WGS sequence"/>
</dbReference>
<feature type="region of interest" description="Disordered" evidence="1">
    <location>
        <begin position="228"/>
        <end position="274"/>
    </location>
</feature>
<evidence type="ECO:0000259" key="2">
    <source>
        <dbReference type="Pfam" id="PF10680"/>
    </source>
</evidence>
<feature type="region of interest" description="Disordered" evidence="1">
    <location>
        <begin position="336"/>
        <end position="430"/>
    </location>
</feature>
<evidence type="ECO:0000313" key="3">
    <source>
        <dbReference type="EMBL" id="KAF2654122.1"/>
    </source>
</evidence>
<proteinExistence type="predicted"/>
<feature type="compositionally biased region" description="Basic and acidic residues" evidence="1">
    <location>
        <begin position="550"/>
        <end position="565"/>
    </location>
</feature>